<feature type="transmembrane region" description="Helical" evidence="1">
    <location>
        <begin position="12"/>
        <end position="30"/>
    </location>
</feature>
<sequence>MFDLKQPKHQLALGALALLIILKFIIVPLFDWQNEQLSQLANLQKRASKSQNVIINQNQISKSQQQINAQLKAINSLFISYKSEAEFKLAMQQQIEQTIASKQLQINTSSWLPSLLVANGQLMRHQLRLNIKGSTLNYIKLITLLENTAPKAELKTFNINLNGQNNEQLGRVEGTIELAFYMQQSKSEQTTAMQEAL</sequence>
<dbReference type="Proteomes" id="UP000648482">
    <property type="component" value="Unassembled WGS sequence"/>
</dbReference>
<dbReference type="RefSeq" id="WP_193156211.1">
    <property type="nucleotide sequence ID" value="NZ_AQGU01000027.1"/>
</dbReference>
<reference evidence="2 3" key="1">
    <citation type="submission" date="2015-06" db="EMBL/GenBank/DDBJ databases">
        <title>Genome sequence of Pseudoalteromonas aliena.</title>
        <authorList>
            <person name="Xie B.-B."/>
            <person name="Rong J.-C."/>
            <person name="Qin Q.-L."/>
            <person name="Zhang Y.-Z."/>
        </authorList>
    </citation>
    <scope>NUCLEOTIDE SEQUENCE [LARGE SCALE GENOMIC DNA]</scope>
    <source>
        <strain evidence="2 3">SW19</strain>
    </source>
</reference>
<keyword evidence="1" id="KW-0472">Membrane</keyword>
<keyword evidence="3" id="KW-1185">Reference proteome</keyword>
<evidence type="ECO:0000313" key="3">
    <source>
        <dbReference type="Proteomes" id="UP000648482"/>
    </source>
</evidence>
<organism evidence="2 3">
    <name type="scientific">Pseudoalteromonas aliena SW19</name>
    <dbReference type="NCBI Taxonomy" id="1314866"/>
    <lineage>
        <taxon>Bacteria</taxon>
        <taxon>Pseudomonadati</taxon>
        <taxon>Pseudomonadota</taxon>
        <taxon>Gammaproteobacteria</taxon>
        <taxon>Alteromonadales</taxon>
        <taxon>Pseudoalteromonadaceae</taxon>
        <taxon>Pseudoalteromonas</taxon>
    </lineage>
</organism>
<proteinExistence type="predicted"/>
<dbReference type="EMBL" id="AQGU01000027">
    <property type="protein sequence ID" value="MBE0360565.1"/>
    <property type="molecule type" value="Genomic_DNA"/>
</dbReference>
<evidence type="ECO:0000256" key="1">
    <source>
        <dbReference type="SAM" id="Phobius"/>
    </source>
</evidence>
<gene>
    <name evidence="2" type="ORF">PALI_a2571</name>
</gene>
<protein>
    <submittedName>
        <fullName evidence="2">Uncharacterized protein</fullName>
    </submittedName>
</protein>
<comment type="caution">
    <text evidence="2">The sequence shown here is derived from an EMBL/GenBank/DDBJ whole genome shotgun (WGS) entry which is preliminary data.</text>
</comment>
<name>A0ABR9E3U1_9GAMM</name>
<accession>A0ABR9E3U1</accession>
<keyword evidence="1" id="KW-0812">Transmembrane</keyword>
<keyword evidence="1" id="KW-1133">Transmembrane helix</keyword>
<evidence type="ECO:0000313" key="2">
    <source>
        <dbReference type="EMBL" id="MBE0360565.1"/>
    </source>
</evidence>